<name>Q08RN2_STIAD</name>
<dbReference type="Proteomes" id="UP000032702">
    <property type="component" value="Unassembled WGS sequence"/>
</dbReference>
<evidence type="ECO:0000256" key="1">
    <source>
        <dbReference type="SAM" id="MobiDB-lite"/>
    </source>
</evidence>
<reference evidence="2 3" key="1">
    <citation type="submission" date="2006-04" db="EMBL/GenBank/DDBJ databases">
        <authorList>
            <person name="Nierman W.C."/>
        </authorList>
    </citation>
    <scope>NUCLEOTIDE SEQUENCE [LARGE SCALE GENOMIC DNA]</scope>
    <source>
        <strain evidence="2 3">DW4/3-1</strain>
    </source>
</reference>
<evidence type="ECO:0000313" key="3">
    <source>
        <dbReference type="Proteomes" id="UP000032702"/>
    </source>
</evidence>
<gene>
    <name evidence="2" type="ORF">STIAU_0679</name>
</gene>
<comment type="caution">
    <text evidence="2">The sequence shown here is derived from an EMBL/GenBank/DDBJ whole genome shotgun (WGS) entry which is preliminary data.</text>
</comment>
<protein>
    <submittedName>
        <fullName evidence="2">Uncharacterized protein</fullName>
    </submittedName>
</protein>
<dbReference type="EMBL" id="AAMD01000181">
    <property type="protein sequence ID" value="EAU63135.1"/>
    <property type="molecule type" value="Genomic_DNA"/>
</dbReference>
<organism evidence="2 3">
    <name type="scientific">Stigmatella aurantiaca (strain DW4/3-1)</name>
    <dbReference type="NCBI Taxonomy" id="378806"/>
    <lineage>
        <taxon>Bacteria</taxon>
        <taxon>Pseudomonadati</taxon>
        <taxon>Myxococcota</taxon>
        <taxon>Myxococcia</taxon>
        <taxon>Myxococcales</taxon>
        <taxon>Cystobacterineae</taxon>
        <taxon>Archangiaceae</taxon>
        <taxon>Stigmatella</taxon>
    </lineage>
</organism>
<evidence type="ECO:0000313" key="2">
    <source>
        <dbReference type="EMBL" id="EAU63135.1"/>
    </source>
</evidence>
<accession>Q08RN2</accession>
<dbReference type="AlphaFoldDB" id="Q08RN2"/>
<feature type="region of interest" description="Disordered" evidence="1">
    <location>
        <begin position="62"/>
        <end position="82"/>
    </location>
</feature>
<sequence length="82" mass="8920">MLELNALGPGDHVRRERGVFHVAGRTGGRLQGLGGNGSVLGHVELLRGTKCSPLRVERWGARPRRASGGTRLGTMPPVRRWE</sequence>
<proteinExistence type="predicted"/>